<dbReference type="InterPro" id="IPR033127">
    <property type="entry name" value="UBQ-activ_enz_E1_Cys_AS"/>
</dbReference>
<comment type="function">
    <text evidence="11">Catalytic subunit of the dimeric E1 enzyme, which activates NEDD8.</text>
</comment>
<dbReference type="Proteomes" id="UP000269721">
    <property type="component" value="Unassembled WGS sequence"/>
</dbReference>
<dbReference type="EMBL" id="ML000059">
    <property type="protein sequence ID" value="RKO84475.1"/>
    <property type="molecule type" value="Genomic_DNA"/>
</dbReference>
<dbReference type="GO" id="GO:0005524">
    <property type="term" value="F:ATP binding"/>
    <property type="evidence" value="ECO:0007669"/>
    <property type="project" value="UniProtKB-UniRule"/>
</dbReference>
<accession>A0A4P9VZM9</accession>
<evidence type="ECO:0000256" key="2">
    <source>
        <dbReference type="ARBA" id="ARBA00006310"/>
    </source>
</evidence>
<dbReference type="PANTHER" id="PTHR10953">
    <property type="entry name" value="UBIQUITIN-ACTIVATING ENZYME E1"/>
    <property type="match status" value="1"/>
</dbReference>
<feature type="domain" description="E2 binding" evidence="12">
    <location>
        <begin position="222"/>
        <end position="303"/>
    </location>
</feature>
<proteinExistence type="inferred from homology"/>
<dbReference type="SUPFAM" id="SSF69572">
    <property type="entry name" value="Activating enzymes of the ubiquitin-like proteins"/>
    <property type="match status" value="1"/>
</dbReference>
<comment type="pathway">
    <text evidence="1 11">Protein modification; protein neddylation.</text>
</comment>
<dbReference type="SMART" id="SM01181">
    <property type="entry name" value="E2_bind"/>
    <property type="match status" value="1"/>
</dbReference>
<comment type="similarity">
    <text evidence="2 11">Belongs to the ubiquitin-activating E1 family. UBA3 subfamily.</text>
</comment>
<dbReference type="OrthoDB" id="10255449at2759"/>
<dbReference type="PANTHER" id="PTHR10953:SF6">
    <property type="entry name" value="NEDD8-ACTIVATING ENZYME E1 CATALYTIC SUBUNIT"/>
    <property type="match status" value="1"/>
</dbReference>
<comment type="catalytic activity">
    <reaction evidence="9 11">
        <text>ATP + [NEDD8 protein] + [E1 NEDD8-activating enzyme]-L-cysteine = AMP + diphosphate + [E1 NEDD8-activating enzyme]-S-[NEDD8 protein]-yl-L-cysteine.</text>
        <dbReference type="EC" id="6.2.1.64"/>
    </reaction>
</comment>
<keyword evidence="4 11" id="KW-0436">Ligase</keyword>
<evidence type="ECO:0000256" key="11">
    <source>
        <dbReference type="RuleBase" id="RU368009"/>
    </source>
</evidence>
<keyword evidence="7 11" id="KW-0067">ATP-binding</keyword>
<dbReference type="Pfam" id="PF08825">
    <property type="entry name" value="E2_bind"/>
    <property type="match status" value="1"/>
</dbReference>
<dbReference type="InterPro" id="IPR000594">
    <property type="entry name" value="ThiF_NAD_FAD-bd"/>
</dbReference>
<dbReference type="UniPathway" id="UPA00885"/>
<gene>
    <name evidence="13" type="ORF">BDK51DRAFT_24600</name>
</gene>
<evidence type="ECO:0000256" key="3">
    <source>
        <dbReference type="ARBA" id="ARBA00015203"/>
    </source>
</evidence>
<evidence type="ECO:0000256" key="6">
    <source>
        <dbReference type="ARBA" id="ARBA00022786"/>
    </source>
</evidence>
<reference evidence="14" key="1">
    <citation type="journal article" date="2018" name="Nat. Microbiol.">
        <title>Leveraging single-cell genomics to expand the fungal tree of life.</title>
        <authorList>
            <person name="Ahrendt S.R."/>
            <person name="Quandt C.A."/>
            <person name="Ciobanu D."/>
            <person name="Clum A."/>
            <person name="Salamov A."/>
            <person name="Andreopoulos B."/>
            <person name="Cheng J.F."/>
            <person name="Woyke T."/>
            <person name="Pelin A."/>
            <person name="Henrissat B."/>
            <person name="Reynolds N.K."/>
            <person name="Benny G.L."/>
            <person name="Smith M.E."/>
            <person name="James T.Y."/>
            <person name="Grigoriev I.V."/>
        </authorList>
    </citation>
    <scope>NUCLEOTIDE SEQUENCE [LARGE SCALE GENOMIC DNA]</scope>
</reference>
<protein>
    <recommendedName>
        <fullName evidence="3 11">NEDD8-activating enzyme E1 catalytic subunit</fullName>
        <ecNumber evidence="8 11">6.2.1.64</ecNumber>
    </recommendedName>
</protein>
<dbReference type="Gene3D" id="3.40.50.720">
    <property type="entry name" value="NAD(P)-binding Rossmann-like Domain"/>
    <property type="match status" value="1"/>
</dbReference>
<feature type="active site" description="Glycyl thioester intermediate" evidence="10">
    <location>
        <position position="88"/>
    </location>
</feature>
<feature type="non-terminal residue" evidence="13">
    <location>
        <position position="1"/>
    </location>
</feature>
<dbReference type="GO" id="GO:0005737">
    <property type="term" value="C:cytoplasm"/>
    <property type="evidence" value="ECO:0007669"/>
    <property type="project" value="TreeGrafter"/>
</dbReference>
<evidence type="ECO:0000256" key="8">
    <source>
        <dbReference type="ARBA" id="ARBA00023624"/>
    </source>
</evidence>
<dbReference type="EC" id="6.2.1.64" evidence="8 11"/>
<dbReference type="Pfam" id="PF00899">
    <property type="entry name" value="ThiF"/>
    <property type="match status" value="1"/>
</dbReference>
<dbReference type="GO" id="GO:0045116">
    <property type="term" value="P:protein neddylation"/>
    <property type="evidence" value="ECO:0007669"/>
    <property type="project" value="UniProtKB-UniRule"/>
</dbReference>
<dbReference type="InterPro" id="IPR023318">
    <property type="entry name" value="Ub_act_enz_dom_a_sf"/>
</dbReference>
<name>A0A4P9VZM9_9FUNG</name>
<dbReference type="PROSITE" id="PS00865">
    <property type="entry name" value="UBIQUITIN_ACTIVAT_2"/>
    <property type="match status" value="1"/>
</dbReference>
<evidence type="ECO:0000256" key="5">
    <source>
        <dbReference type="ARBA" id="ARBA00022741"/>
    </source>
</evidence>
<evidence type="ECO:0000256" key="1">
    <source>
        <dbReference type="ARBA" id="ARBA00005032"/>
    </source>
</evidence>
<dbReference type="InterPro" id="IPR014929">
    <property type="entry name" value="E2-binding"/>
</dbReference>
<dbReference type="InterPro" id="IPR035985">
    <property type="entry name" value="Ubiquitin-activating_enz"/>
</dbReference>
<dbReference type="InterPro" id="IPR045886">
    <property type="entry name" value="ThiF/MoeB/HesA"/>
</dbReference>
<dbReference type="Gene3D" id="3.10.290.20">
    <property type="entry name" value="Ubiquitin-like 2 activating enzyme e1b. Chain: B, domain 3"/>
    <property type="match status" value="1"/>
</dbReference>
<keyword evidence="6 11" id="KW-0833">Ubl conjugation pathway</keyword>
<organism evidence="13 14">
    <name type="scientific">Blyttiomyces helicus</name>
    <dbReference type="NCBI Taxonomy" id="388810"/>
    <lineage>
        <taxon>Eukaryota</taxon>
        <taxon>Fungi</taxon>
        <taxon>Fungi incertae sedis</taxon>
        <taxon>Chytridiomycota</taxon>
        <taxon>Chytridiomycota incertae sedis</taxon>
        <taxon>Chytridiomycetes</taxon>
        <taxon>Chytridiomycetes incertae sedis</taxon>
        <taxon>Blyttiomyces</taxon>
    </lineage>
</organism>
<evidence type="ECO:0000259" key="12">
    <source>
        <dbReference type="SMART" id="SM01181"/>
    </source>
</evidence>
<evidence type="ECO:0000313" key="13">
    <source>
        <dbReference type="EMBL" id="RKO84475.1"/>
    </source>
</evidence>
<evidence type="ECO:0000313" key="14">
    <source>
        <dbReference type="Proteomes" id="UP000269721"/>
    </source>
</evidence>
<evidence type="ECO:0000256" key="7">
    <source>
        <dbReference type="ARBA" id="ARBA00022840"/>
    </source>
</evidence>
<dbReference type="GO" id="GO:0005634">
    <property type="term" value="C:nucleus"/>
    <property type="evidence" value="ECO:0007669"/>
    <property type="project" value="TreeGrafter"/>
</dbReference>
<keyword evidence="5 11" id="KW-0547">Nucleotide-binding</keyword>
<evidence type="ECO:0000256" key="10">
    <source>
        <dbReference type="PROSITE-ProRule" id="PRU10132"/>
    </source>
</evidence>
<evidence type="ECO:0000256" key="4">
    <source>
        <dbReference type="ARBA" id="ARBA00022598"/>
    </source>
</evidence>
<keyword evidence="14" id="KW-1185">Reference proteome</keyword>
<dbReference type="FunFam" id="1.10.10.520:FF:000001">
    <property type="entry name" value="NEDD8-activating enzyme E1 catalytic subunit"/>
    <property type="match status" value="1"/>
</dbReference>
<sequence length="307" mass="34001">YFGKIQDKDDEYYSEFPIVVCGLDSVEARRWINAMLFRISEMPQQQVFMIDGGTEGFKGQARVITFKKSACYECSLGMTTAPVTFPMCTIANTPRLPEHCIEWASVLHWPKEFPNKKLDGDDPEHIKWLVEQASARAKEFNITGVTYTLTQGVVKNIIPAIASTNAIVAAACANEAFKLATGSALAMENYMQYTGDVGVHTFTFGLGKIDNCAVCSVEGVVVEAKAESTLGELVERLKKMEFLQIKQTPSVSIGDRTLYMRAPPVLESQTRPNLDARLDSFMSSCEYLSVIDSVELKVTVKFADAEV</sequence>
<dbReference type="GO" id="GO:0019781">
    <property type="term" value="F:NEDD8 activating enzyme activity"/>
    <property type="evidence" value="ECO:0007669"/>
    <property type="project" value="UniProtKB-UniRule"/>
</dbReference>
<evidence type="ECO:0000256" key="9">
    <source>
        <dbReference type="ARBA" id="ARBA00024626"/>
    </source>
</evidence>
<dbReference type="AlphaFoldDB" id="A0A4P9VZM9"/>
<dbReference type="Gene3D" id="1.10.10.520">
    <property type="entry name" value="Ubiquitin activating enzymes (Uba3). Chain: B, domain 2"/>
    <property type="match status" value="1"/>
</dbReference>